<keyword evidence="3" id="KW-1185">Reference proteome</keyword>
<dbReference type="RefSeq" id="WP_284388772.1">
    <property type="nucleotide sequence ID" value="NZ_BSNG01000001.1"/>
</dbReference>
<organism evidence="2 3">
    <name type="scientific">Devosia yakushimensis</name>
    <dbReference type="NCBI Taxonomy" id="470028"/>
    <lineage>
        <taxon>Bacteria</taxon>
        <taxon>Pseudomonadati</taxon>
        <taxon>Pseudomonadota</taxon>
        <taxon>Alphaproteobacteria</taxon>
        <taxon>Hyphomicrobiales</taxon>
        <taxon>Devosiaceae</taxon>
        <taxon>Devosia</taxon>
    </lineage>
</organism>
<evidence type="ECO:0000313" key="2">
    <source>
        <dbReference type="EMBL" id="GLQ09206.1"/>
    </source>
</evidence>
<name>A0ABQ5UF65_9HYPH</name>
<accession>A0ABQ5UF65</accession>
<protein>
    <submittedName>
        <fullName evidence="2">Uncharacterized protein</fullName>
    </submittedName>
</protein>
<evidence type="ECO:0000313" key="3">
    <source>
        <dbReference type="Proteomes" id="UP001161406"/>
    </source>
</evidence>
<proteinExistence type="predicted"/>
<sequence length="270" mass="30921">MPLLDIRIPPRPKRPTGRPRSDGVPPRATQSRFLLEPVSGKSATMPPHDHPAIVDGRTIYPRTVRPLEDRYVLKSGIHQSKIGGRLLKGKWKGMPVYCLTLEERATCPRECQLWRACYGNAMHMAHRWRHGEALERRLRIEVARLAKAHTEGFAVRLHILGDFYSVVYVELWADLLRRHRELHVFGFSARWNHADPIARPLITLAMENWDRFAIRFSNAPVDTCSTVTIEHAGQRPADAIICPAQMGQTESCSTCGLCWQTERRIAFIRH</sequence>
<reference evidence="2" key="1">
    <citation type="journal article" date="2014" name="Int. J. Syst. Evol. Microbiol.">
        <title>Complete genome of a new Firmicutes species belonging to the dominant human colonic microbiota ('Ruminococcus bicirculans') reveals two chromosomes and a selective capacity to utilize plant glucans.</title>
        <authorList>
            <consortium name="NISC Comparative Sequencing Program"/>
            <person name="Wegmann U."/>
            <person name="Louis P."/>
            <person name="Goesmann A."/>
            <person name="Henrissat B."/>
            <person name="Duncan S.H."/>
            <person name="Flint H.J."/>
        </authorList>
    </citation>
    <scope>NUCLEOTIDE SEQUENCE</scope>
    <source>
        <strain evidence="2">NBRC 103855</strain>
    </source>
</reference>
<dbReference type="EMBL" id="BSNG01000001">
    <property type="protein sequence ID" value="GLQ09206.1"/>
    <property type="molecule type" value="Genomic_DNA"/>
</dbReference>
<reference evidence="2" key="2">
    <citation type="submission" date="2023-01" db="EMBL/GenBank/DDBJ databases">
        <title>Draft genome sequence of Devosia yakushimensis strain NBRC 103855.</title>
        <authorList>
            <person name="Sun Q."/>
            <person name="Mori K."/>
        </authorList>
    </citation>
    <scope>NUCLEOTIDE SEQUENCE</scope>
    <source>
        <strain evidence="2">NBRC 103855</strain>
    </source>
</reference>
<feature type="region of interest" description="Disordered" evidence="1">
    <location>
        <begin position="1"/>
        <end position="31"/>
    </location>
</feature>
<gene>
    <name evidence="2" type="ORF">GCM10007913_11380</name>
</gene>
<comment type="caution">
    <text evidence="2">The sequence shown here is derived from an EMBL/GenBank/DDBJ whole genome shotgun (WGS) entry which is preliminary data.</text>
</comment>
<dbReference type="Proteomes" id="UP001161406">
    <property type="component" value="Unassembled WGS sequence"/>
</dbReference>
<evidence type="ECO:0000256" key="1">
    <source>
        <dbReference type="SAM" id="MobiDB-lite"/>
    </source>
</evidence>